<comment type="caution">
    <text evidence="1">The sequence shown here is derived from an EMBL/GenBank/DDBJ whole genome shotgun (WGS) entry which is preliminary data.</text>
</comment>
<name>A0ABD3RG59_9STRA</name>
<evidence type="ECO:0000313" key="1">
    <source>
        <dbReference type="EMBL" id="KAL3811853.1"/>
    </source>
</evidence>
<gene>
    <name evidence="1" type="ORF">ACHAXA_009212</name>
</gene>
<keyword evidence="2" id="KW-1185">Reference proteome</keyword>
<dbReference type="EMBL" id="JALLPB020000230">
    <property type="protein sequence ID" value="KAL3811853.1"/>
    <property type="molecule type" value="Genomic_DNA"/>
</dbReference>
<dbReference type="Proteomes" id="UP001530377">
    <property type="component" value="Unassembled WGS sequence"/>
</dbReference>
<accession>A0ABD3RG59</accession>
<protein>
    <submittedName>
        <fullName evidence="1">Uncharacterized protein</fullName>
    </submittedName>
</protein>
<reference evidence="1 2" key="1">
    <citation type="submission" date="2024-10" db="EMBL/GenBank/DDBJ databases">
        <title>Updated reference genomes for cyclostephanoid diatoms.</title>
        <authorList>
            <person name="Roberts W.R."/>
            <person name="Alverson A.J."/>
        </authorList>
    </citation>
    <scope>NUCLEOTIDE SEQUENCE [LARGE SCALE GENOMIC DNA]</scope>
    <source>
        <strain evidence="1 2">AJA228-03</strain>
    </source>
</reference>
<proteinExistence type="predicted"/>
<dbReference type="AlphaFoldDB" id="A0ABD3RG59"/>
<sequence>MCLNLTPQSRRVFINLGASLNHGTGNIVGQLLDEYERFGIRFDHIYANEVNFTNSEKVYGSHLAKRYIPSYHWINVGVNPEEGHRLNPLHSKLMKYNEDNFVVFKMDVDTNSMMEGKIKDSLDLFHGLRARGIPAHFWP</sequence>
<evidence type="ECO:0000313" key="2">
    <source>
        <dbReference type="Proteomes" id="UP001530377"/>
    </source>
</evidence>
<organism evidence="1 2">
    <name type="scientific">Cyclostephanos tholiformis</name>
    <dbReference type="NCBI Taxonomy" id="382380"/>
    <lineage>
        <taxon>Eukaryota</taxon>
        <taxon>Sar</taxon>
        <taxon>Stramenopiles</taxon>
        <taxon>Ochrophyta</taxon>
        <taxon>Bacillariophyta</taxon>
        <taxon>Coscinodiscophyceae</taxon>
        <taxon>Thalassiosirophycidae</taxon>
        <taxon>Stephanodiscales</taxon>
        <taxon>Stephanodiscaceae</taxon>
        <taxon>Cyclostephanos</taxon>
    </lineage>
</organism>